<dbReference type="PROSITE" id="PS50995">
    <property type="entry name" value="HTH_MARR_2"/>
    <property type="match status" value="1"/>
</dbReference>
<organism evidence="2 3">
    <name type="scientific">Arthrobacter globiformis</name>
    <dbReference type="NCBI Taxonomy" id="1665"/>
    <lineage>
        <taxon>Bacteria</taxon>
        <taxon>Bacillati</taxon>
        <taxon>Actinomycetota</taxon>
        <taxon>Actinomycetes</taxon>
        <taxon>Micrococcales</taxon>
        <taxon>Micrococcaceae</taxon>
        <taxon>Arthrobacter</taxon>
    </lineage>
</organism>
<dbReference type="PANTHER" id="PTHR33164">
    <property type="entry name" value="TRANSCRIPTIONAL REGULATOR, MARR FAMILY"/>
    <property type="match status" value="1"/>
</dbReference>
<dbReference type="AlphaFoldDB" id="A0A328HJD1"/>
<proteinExistence type="predicted"/>
<evidence type="ECO:0000259" key="1">
    <source>
        <dbReference type="PROSITE" id="PS50995"/>
    </source>
</evidence>
<sequence>MSLAHSAGPERWPTHRLLSIAARLDELRINRNLTHLGLTKGSLDVLEAVADLEPVSVSDLAALLCVSKQSLGRVVRRLQGLGFLSRERSDDRRYTDIRLTPDGRKALATAETLVQGLTQSRPDTESALRLDLERYIRDLRM</sequence>
<dbReference type="RefSeq" id="WP_111902502.1">
    <property type="nucleotide sequence ID" value="NZ_QLNP01000038.1"/>
</dbReference>
<reference evidence="2 3" key="1">
    <citation type="submission" date="2018-04" db="EMBL/GenBank/DDBJ databases">
        <title>Bacteria isolated from cave deposits of Manipur.</title>
        <authorList>
            <person name="Sahoo D."/>
            <person name="Sarangthem I."/>
            <person name="Nandeibam J."/>
        </authorList>
    </citation>
    <scope>NUCLEOTIDE SEQUENCE [LARGE SCALE GENOMIC DNA]</scope>
    <source>
        <strain evidence="3">mrc11</strain>
    </source>
</reference>
<dbReference type="GO" id="GO:0006950">
    <property type="term" value="P:response to stress"/>
    <property type="evidence" value="ECO:0007669"/>
    <property type="project" value="TreeGrafter"/>
</dbReference>
<accession>A0A328HJD1</accession>
<dbReference type="InterPro" id="IPR036390">
    <property type="entry name" value="WH_DNA-bd_sf"/>
</dbReference>
<dbReference type="GO" id="GO:0003700">
    <property type="term" value="F:DNA-binding transcription factor activity"/>
    <property type="evidence" value="ECO:0007669"/>
    <property type="project" value="InterPro"/>
</dbReference>
<dbReference type="SUPFAM" id="SSF46785">
    <property type="entry name" value="Winged helix' DNA-binding domain"/>
    <property type="match status" value="1"/>
</dbReference>
<dbReference type="EMBL" id="QLNP01000038">
    <property type="protein sequence ID" value="RAM38717.1"/>
    <property type="molecule type" value="Genomic_DNA"/>
</dbReference>
<dbReference type="Proteomes" id="UP000249166">
    <property type="component" value="Unassembled WGS sequence"/>
</dbReference>
<dbReference type="SMART" id="SM00347">
    <property type="entry name" value="HTH_MARR"/>
    <property type="match status" value="1"/>
</dbReference>
<comment type="caution">
    <text evidence="2">The sequence shown here is derived from an EMBL/GenBank/DDBJ whole genome shotgun (WGS) entry which is preliminary data.</text>
</comment>
<evidence type="ECO:0000313" key="2">
    <source>
        <dbReference type="EMBL" id="RAM38717.1"/>
    </source>
</evidence>
<feature type="domain" description="HTH marR-type" evidence="1">
    <location>
        <begin position="10"/>
        <end position="141"/>
    </location>
</feature>
<dbReference type="InterPro" id="IPR036388">
    <property type="entry name" value="WH-like_DNA-bd_sf"/>
</dbReference>
<dbReference type="Gene3D" id="1.10.10.10">
    <property type="entry name" value="Winged helix-like DNA-binding domain superfamily/Winged helix DNA-binding domain"/>
    <property type="match status" value="1"/>
</dbReference>
<dbReference type="PANTHER" id="PTHR33164:SF43">
    <property type="entry name" value="HTH-TYPE TRANSCRIPTIONAL REPRESSOR YETL"/>
    <property type="match status" value="1"/>
</dbReference>
<dbReference type="Pfam" id="PF12802">
    <property type="entry name" value="MarR_2"/>
    <property type="match status" value="1"/>
</dbReference>
<name>A0A328HJD1_ARTGO</name>
<dbReference type="InterPro" id="IPR039422">
    <property type="entry name" value="MarR/SlyA-like"/>
</dbReference>
<gene>
    <name evidence="2" type="ORF">DBZ45_03075</name>
</gene>
<protein>
    <submittedName>
        <fullName evidence="2">MarR family transcriptional regulator</fullName>
    </submittedName>
</protein>
<evidence type="ECO:0000313" key="3">
    <source>
        <dbReference type="Proteomes" id="UP000249166"/>
    </source>
</evidence>
<dbReference type="OrthoDB" id="122135at2"/>
<dbReference type="InterPro" id="IPR000835">
    <property type="entry name" value="HTH_MarR-typ"/>
</dbReference>